<dbReference type="InterPro" id="IPR007638">
    <property type="entry name" value="Gln-tRNA-synth_Ib_RNA-bd_2"/>
</dbReference>
<dbReference type="PANTHER" id="PTHR43097">
    <property type="entry name" value="GLUTAMINE-TRNA LIGASE"/>
    <property type="match status" value="1"/>
</dbReference>
<dbReference type="InterPro" id="IPR050132">
    <property type="entry name" value="Gln/Glu-tRNA_Ligase"/>
</dbReference>
<dbReference type="InterPro" id="IPR011035">
    <property type="entry name" value="Ribosomal_bL25/Gln-tRNA_synth"/>
</dbReference>
<keyword evidence="7 10" id="KW-0030">Aminoacyl-tRNA synthetase</keyword>
<dbReference type="Pfam" id="PF00749">
    <property type="entry name" value="tRNA-synt_1c"/>
    <property type="match status" value="1"/>
</dbReference>
<evidence type="ECO:0000259" key="12">
    <source>
        <dbReference type="Pfam" id="PF03950"/>
    </source>
</evidence>
<dbReference type="PROSITE" id="PS00178">
    <property type="entry name" value="AA_TRNA_LIGASE_I"/>
    <property type="match status" value="1"/>
</dbReference>
<keyword evidence="5 10" id="KW-0067">ATP-binding</keyword>
<dbReference type="Gene3D" id="3.40.50.620">
    <property type="entry name" value="HUPs"/>
    <property type="match status" value="1"/>
</dbReference>
<dbReference type="GO" id="GO:0005524">
    <property type="term" value="F:ATP binding"/>
    <property type="evidence" value="ECO:0007669"/>
    <property type="project" value="UniProtKB-KW"/>
</dbReference>
<keyword evidence="4 10" id="KW-0547">Nucleotide-binding</keyword>
<sequence>LLVALMTTSPSPSIVGDPAKFHKPGENYKTDGYVVTNRTEFLLKEHLAKTGGRVITRFPPEPNGILHIGHAKAINFNFGYAKKTGGLCYLRYDDTNPENEEARFFDAILEMVRWLGFEPYKITYASDNFQQLYEWALKLIDLDLCYVCHQRPEELKGFDPPPSPWRNRPIEESKRLFMDMKNGKLEEGAATLRMKLTLEDGKQDPVAYRIKMRPHHRTKNEWCIYPTYDYTHCLCDSIENITHSLCTKEFQSRRSSYYWLCNALDIYCPVQWEYGRLNFNYTVVSKRKILKLVSAGVVADWDDPRLFTLTALRRRGFPPEAINRFCELIGVTMSQTVLDPSALEACVRDYLNKHAPRRMCVEEPLKLVISNWKELYGDNKAIEVSAPDFPAEENSTTRQLVLEPELFIEQSDFMPETKPGFRRLTLAQPVGIRYAGLVLSVNEIHRDANDKISSISVIAAPVSTDNKPKAFIHWVSNPLKCELRLYDQLSNGIVNRLEARQSEVRSGIVIPINFLGFDAQGFISPLGFAVVGGLVLFKEKNPEDCPGGFMAALNPKSLTVASDALVEQSVKDAKVYDRFQFERIGFFTVDQDSEPGKVGFWAFVPSPKNPSLDHFHGVVVDLKGRYCLSSAF</sequence>
<evidence type="ECO:0000259" key="14">
    <source>
        <dbReference type="Pfam" id="PF20974"/>
    </source>
</evidence>
<evidence type="ECO:0000256" key="7">
    <source>
        <dbReference type="ARBA" id="ARBA00023146"/>
    </source>
</evidence>
<dbReference type="InterPro" id="IPR004514">
    <property type="entry name" value="Gln-tRNA-synth"/>
</dbReference>
<dbReference type="GO" id="GO:0004819">
    <property type="term" value="F:glutamine-tRNA ligase activity"/>
    <property type="evidence" value="ECO:0007669"/>
    <property type="project" value="UniProtKB-EC"/>
</dbReference>
<dbReference type="InterPro" id="IPR000924">
    <property type="entry name" value="Glu/Gln-tRNA-synth"/>
</dbReference>
<evidence type="ECO:0000256" key="8">
    <source>
        <dbReference type="ARBA" id="ARBA00030466"/>
    </source>
</evidence>
<evidence type="ECO:0000256" key="4">
    <source>
        <dbReference type="ARBA" id="ARBA00022741"/>
    </source>
</evidence>
<dbReference type="InterPro" id="IPR049437">
    <property type="entry name" value="tRNA-synt_1c_C2"/>
</dbReference>
<evidence type="ECO:0000256" key="9">
    <source>
        <dbReference type="ARBA" id="ARBA00048270"/>
    </source>
</evidence>
<dbReference type="NCBIfam" id="TIGR00440">
    <property type="entry name" value="glnS"/>
    <property type="match status" value="1"/>
</dbReference>
<reference evidence="15" key="1">
    <citation type="submission" date="2017-02" db="UniProtKB">
        <authorList>
            <consortium name="WormBaseParasite"/>
        </authorList>
    </citation>
    <scope>IDENTIFICATION</scope>
</reference>
<evidence type="ECO:0000256" key="1">
    <source>
        <dbReference type="ARBA" id="ARBA00005594"/>
    </source>
</evidence>
<name>A0A0R3W313_TAEAS</name>
<dbReference type="Pfam" id="PF20974">
    <property type="entry name" value="tRNA-synt_1c_C2"/>
    <property type="match status" value="1"/>
</dbReference>
<dbReference type="SUPFAM" id="SSF50715">
    <property type="entry name" value="Ribosomal protein L25-like"/>
    <property type="match status" value="2"/>
</dbReference>
<dbReference type="SUPFAM" id="SSF52374">
    <property type="entry name" value="Nucleotidylyl transferase"/>
    <property type="match status" value="1"/>
</dbReference>
<evidence type="ECO:0000256" key="2">
    <source>
        <dbReference type="ARBA" id="ARBA00012836"/>
    </source>
</evidence>
<dbReference type="WBParaSite" id="TASK_0000426301-mRNA-1">
    <property type="protein sequence ID" value="TASK_0000426301-mRNA-1"/>
    <property type="gene ID" value="TASK_0000426301"/>
</dbReference>
<comment type="similarity">
    <text evidence="1 10">Belongs to the class-I aminoacyl-tRNA synthetase family.</text>
</comment>
<keyword evidence="6 10" id="KW-0648">Protein biosynthesis</keyword>
<evidence type="ECO:0000313" key="15">
    <source>
        <dbReference type="WBParaSite" id="TASK_0000426301-mRNA-1"/>
    </source>
</evidence>
<feature type="domain" description="tRNA synthetases class I (E and Q) anti-codon binding" evidence="14">
    <location>
        <begin position="536"/>
        <end position="590"/>
    </location>
</feature>
<dbReference type="InterPro" id="IPR014729">
    <property type="entry name" value="Rossmann-like_a/b/a_fold"/>
</dbReference>
<evidence type="ECO:0000256" key="10">
    <source>
        <dbReference type="RuleBase" id="RU363037"/>
    </source>
</evidence>
<evidence type="ECO:0000259" key="11">
    <source>
        <dbReference type="Pfam" id="PF00749"/>
    </source>
</evidence>
<dbReference type="AlphaFoldDB" id="A0A0R3W313"/>
<feature type="domain" description="Glutaminyl-tRNA synthetase class Ib non-specific RNA-binding" evidence="13">
    <location>
        <begin position="18"/>
        <end position="44"/>
    </location>
</feature>
<evidence type="ECO:0000256" key="3">
    <source>
        <dbReference type="ARBA" id="ARBA00022598"/>
    </source>
</evidence>
<evidence type="ECO:0000256" key="5">
    <source>
        <dbReference type="ARBA" id="ARBA00022840"/>
    </source>
</evidence>
<dbReference type="EC" id="6.1.1.18" evidence="2"/>
<dbReference type="PRINTS" id="PR00987">
    <property type="entry name" value="TRNASYNTHGLU"/>
</dbReference>
<protein>
    <recommendedName>
        <fullName evidence="2">glutamine--tRNA ligase</fullName>
        <ecNumber evidence="2">6.1.1.18</ecNumber>
    </recommendedName>
    <alternativeName>
        <fullName evidence="8">Glutaminyl-tRNA synthetase</fullName>
    </alternativeName>
</protein>
<comment type="catalytic activity">
    <reaction evidence="9">
        <text>tRNA(Gln) + L-glutamine + ATP = L-glutaminyl-tRNA(Gln) + AMP + diphosphate</text>
        <dbReference type="Rhea" id="RHEA:20121"/>
        <dbReference type="Rhea" id="RHEA-COMP:9662"/>
        <dbReference type="Rhea" id="RHEA-COMP:9681"/>
        <dbReference type="ChEBI" id="CHEBI:30616"/>
        <dbReference type="ChEBI" id="CHEBI:33019"/>
        <dbReference type="ChEBI" id="CHEBI:58359"/>
        <dbReference type="ChEBI" id="CHEBI:78442"/>
        <dbReference type="ChEBI" id="CHEBI:78521"/>
        <dbReference type="ChEBI" id="CHEBI:456215"/>
        <dbReference type="EC" id="6.1.1.18"/>
    </reaction>
</comment>
<feature type="domain" description="Glutamyl/glutaminyl-tRNA synthetase class Ib anti-codon binding" evidence="12">
    <location>
        <begin position="355"/>
        <end position="456"/>
    </location>
</feature>
<accession>A0A0R3W313</accession>
<dbReference type="STRING" id="60517.A0A0R3W313"/>
<feature type="domain" description="Glutamyl/glutaminyl-tRNA synthetase class Ib catalytic" evidence="11">
    <location>
        <begin position="54"/>
        <end position="352"/>
    </location>
</feature>
<dbReference type="InterPro" id="IPR020056">
    <property type="entry name" value="Rbsml_bL25/Gln-tRNA_synth_N"/>
</dbReference>
<dbReference type="GO" id="GO:0006425">
    <property type="term" value="P:glutaminyl-tRNA aminoacylation"/>
    <property type="evidence" value="ECO:0007669"/>
    <property type="project" value="InterPro"/>
</dbReference>
<dbReference type="InterPro" id="IPR020059">
    <property type="entry name" value="Glu/Gln-tRNA-synth_Ib_codon-bd"/>
</dbReference>
<proteinExistence type="inferred from homology"/>
<dbReference type="FunFam" id="3.40.50.620:FF:000037">
    <property type="entry name" value="Glutamine--tRNA ligase cytoplasmic"/>
    <property type="match status" value="1"/>
</dbReference>
<dbReference type="Gene3D" id="2.40.240.10">
    <property type="entry name" value="Ribosomal Protein L25, Chain P"/>
    <property type="match status" value="2"/>
</dbReference>
<evidence type="ECO:0000256" key="6">
    <source>
        <dbReference type="ARBA" id="ARBA00022917"/>
    </source>
</evidence>
<evidence type="ECO:0000259" key="13">
    <source>
        <dbReference type="Pfam" id="PF04557"/>
    </source>
</evidence>
<dbReference type="CDD" id="cd00807">
    <property type="entry name" value="GlnRS_core"/>
    <property type="match status" value="1"/>
</dbReference>
<dbReference type="PANTHER" id="PTHR43097:SF4">
    <property type="entry name" value="GLUTAMINE--TRNA LIGASE"/>
    <property type="match status" value="1"/>
</dbReference>
<dbReference type="InterPro" id="IPR001412">
    <property type="entry name" value="aa-tRNA-synth_I_CS"/>
</dbReference>
<dbReference type="Pfam" id="PF03950">
    <property type="entry name" value="tRNA-synt_1c_C"/>
    <property type="match status" value="1"/>
</dbReference>
<dbReference type="GO" id="GO:0017101">
    <property type="term" value="C:aminoacyl-tRNA synthetase multienzyme complex"/>
    <property type="evidence" value="ECO:0007669"/>
    <property type="project" value="TreeGrafter"/>
</dbReference>
<dbReference type="InterPro" id="IPR020058">
    <property type="entry name" value="Glu/Gln-tRNA-synth_Ib_cat-dom"/>
</dbReference>
<keyword evidence="3 10" id="KW-0436">Ligase</keyword>
<organism evidence="15">
    <name type="scientific">Taenia asiatica</name>
    <name type="common">Asian tapeworm</name>
    <dbReference type="NCBI Taxonomy" id="60517"/>
    <lineage>
        <taxon>Eukaryota</taxon>
        <taxon>Metazoa</taxon>
        <taxon>Spiralia</taxon>
        <taxon>Lophotrochozoa</taxon>
        <taxon>Platyhelminthes</taxon>
        <taxon>Cestoda</taxon>
        <taxon>Eucestoda</taxon>
        <taxon>Cyclophyllidea</taxon>
        <taxon>Taeniidae</taxon>
        <taxon>Taenia</taxon>
    </lineage>
</organism>
<dbReference type="GO" id="GO:0005829">
    <property type="term" value="C:cytosol"/>
    <property type="evidence" value="ECO:0007669"/>
    <property type="project" value="TreeGrafter"/>
</dbReference>
<dbReference type="Pfam" id="PF04557">
    <property type="entry name" value="tRNA_synt_1c_R2"/>
    <property type="match status" value="1"/>
</dbReference>